<dbReference type="Pfam" id="PF00895">
    <property type="entry name" value="ATP-synt_8"/>
    <property type="match status" value="1"/>
</dbReference>
<reference evidence="14" key="1">
    <citation type="journal article" date="2022" name="Insects">
        <title>Phylogenomic Analyses of the Tenthredinoidea Support the Familial Rank of Athaliidae (Insecta, Tenthredinoidea).</title>
        <authorList>
            <person name="Niu G."/>
            <person name="Budak M."/>
            <person name="Korkmaz E.M."/>
            <person name="Dogan O."/>
            <person name="Nel A."/>
            <person name="Wan S."/>
            <person name="Cai C."/>
            <person name="Jouault C."/>
            <person name="Li M."/>
            <person name="Wei M."/>
        </authorList>
    </citation>
    <scope>NUCLEOTIDE SEQUENCE</scope>
</reference>
<evidence type="ECO:0000256" key="13">
    <source>
        <dbReference type="SAM" id="Phobius"/>
    </source>
</evidence>
<name>A0A977TLM5_9HYME</name>
<evidence type="ECO:0000256" key="5">
    <source>
        <dbReference type="ARBA" id="ARBA00022547"/>
    </source>
</evidence>
<geneLocation type="mitochondrion" evidence="14"/>
<keyword evidence="5 12" id="KW-0138">CF(0)</keyword>
<evidence type="ECO:0000256" key="9">
    <source>
        <dbReference type="ARBA" id="ARBA00023065"/>
    </source>
</evidence>
<comment type="subunit">
    <text evidence="3">F-type ATPases have 2 components, CF(1) - the catalytic core - and CF(0) - the membrane proton channel.</text>
</comment>
<dbReference type="GO" id="GO:0015078">
    <property type="term" value="F:proton transmembrane transporter activity"/>
    <property type="evidence" value="ECO:0007669"/>
    <property type="project" value="InterPro"/>
</dbReference>
<gene>
    <name evidence="14" type="primary">ATP8</name>
</gene>
<accession>A0A977TLM5</accession>
<proteinExistence type="inferred from homology"/>
<evidence type="ECO:0000256" key="12">
    <source>
        <dbReference type="RuleBase" id="RU003661"/>
    </source>
</evidence>
<evidence type="ECO:0000313" key="14">
    <source>
        <dbReference type="EMBL" id="UXW93545.1"/>
    </source>
</evidence>
<evidence type="ECO:0000256" key="4">
    <source>
        <dbReference type="ARBA" id="ARBA00022448"/>
    </source>
</evidence>
<feature type="transmembrane region" description="Helical" evidence="13">
    <location>
        <begin position="12"/>
        <end position="31"/>
    </location>
</feature>
<sequence>MPQMFPMNWVFQFFFFSMMFFILFILNYFIFSPNLKLKSMKKVCFINNSWKW</sequence>
<dbReference type="EMBL" id="ON964467">
    <property type="protein sequence ID" value="UXW93545.1"/>
    <property type="molecule type" value="Genomic_DNA"/>
</dbReference>
<keyword evidence="11 13" id="KW-0472">Membrane</keyword>
<organism evidence="14">
    <name type="scientific">Athalia sp. 'tibetana'</name>
    <dbReference type="NCBI Taxonomy" id="2983451"/>
    <lineage>
        <taxon>Eukaryota</taxon>
        <taxon>Metazoa</taxon>
        <taxon>Ecdysozoa</taxon>
        <taxon>Arthropoda</taxon>
        <taxon>Hexapoda</taxon>
        <taxon>Insecta</taxon>
        <taxon>Pterygota</taxon>
        <taxon>Neoptera</taxon>
        <taxon>Endopterygota</taxon>
        <taxon>Hymenoptera</taxon>
        <taxon>Tenthredinoidea</taxon>
        <taxon>Athaliidae</taxon>
        <taxon>Athalia</taxon>
    </lineage>
</organism>
<comment type="similarity">
    <text evidence="2 12">Belongs to the ATPase protein 8 family.</text>
</comment>
<protein>
    <recommendedName>
        <fullName evidence="12">ATP synthase complex subunit 8</fullName>
    </recommendedName>
</protein>
<keyword evidence="4 12" id="KW-0813">Transport</keyword>
<dbReference type="GO" id="GO:0031966">
    <property type="term" value="C:mitochondrial membrane"/>
    <property type="evidence" value="ECO:0007669"/>
    <property type="project" value="UniProtKB-SubCell"/>
</dbReference>
<keyword evidence="10 12" id="KW-0496">Mitochondrion</keyword>
<evidence type="ECO:0000256" key="2">
    <source>
        <dbReference type="ARBA" id="ARBA00008892"/>
    </source>
</evidence>
<evidence type="ECO:0000256" key="7">
    <source>
        <dbReference type="ARBA" id="ARBA00022781"/>
    </source>
</evidence>
<comment type="subcellular location">
    <subcellularLocation>
        <location evidence="1 12">Mitochondrion membrane</location>
        <topology evidence="1 12">Single-pass membrane protein</topology>
    </subcellularLocation>
</comment>
<keyword evidence="7 12" id="KW-0375">Hydrogen ion transport</keyword>
<evidence type="ECO:0000256" key="6">
    <source>
        <dbReference type="ARBA" id="ARBA00022692"/>
    </source>
</evidence>
<evidence type="ECO:0000256" key="3">
    <source>
        <dbReference type="ARBA" id="ARBA00011291"/>
    </source>
</evidence>
<evidence type="ECO:0000256" key="8">
    <source>
        <dbReference type="ARBA" id="ARBA00022989"/>
    </source>
</evidence>
<dbReference type="GO" id="GO:0045259">
    <property type="term" value="C:proton-transporting ATP synthase complex"/>
    <property type="evidence" value="ECO:0007669"/>
    <property type="project" value="UniProtKB-KW"/>
</dbReference>
<dbReference type="AlphaFoldDB" id="A0A977TLM5"/>
<dbReference type="GO" id="GO:0015986">
    <property type="term" value="P:proton motive force-driven ATP synthesis"/>
    <property type="evidence" value="ECO:0007669"/>
    <property type="project" value="InterPro"/>
</dbReference>
<reference evidence="14" key="2">
    <citation type="submission" date="2022-07" db="EMBL/GenBank/DDBJ databases">
        <authorList>
            <person name="Niu G."/>
        </authorList>
    </citation>
    <scope>NUCLEOTIDE SEQUENCE</scope>
</reference>
<evidence type="ECO:0000256" key="1">
    <source>
        <dbReference type="ARBA" id="ARBA00004304"/>
    </source>
</evidence>
<dbReference type="InterPro" id="IPR001421">
    <property type="entry name" value="ATP8_metazoa"/>
</dbReference>
<evidence type="ECO:0000256" key="11">
    <source>
        <dbReference type="ARBA" id="ARBA00023136"/>
    </source>
</evidence>
<keyword evidence="8 13" id="KW-1133">Transmembrane helix</keyword>
<keyword evidence="9 12" id="KW-0406">Ion transport</keyword>
<evidence type="ECO:0000256" key="10">
    <source>
        <dbReference type="ARBA" id="ARBA00023128"/>
    </source>
</evidence>
<keyword evidence="6 12" id="KW-0812">Transmembrane</keyword>